<organism evidence="8 9">
    <name type="scientific">Phragmitibacter flavus</name>
    <dbReference type="NCBI Taxonomy" id="2576071"/>
    <lineage>
        <taxon>Bacteria</taxon>
        <taxon>Pseudomonadati</taxon>
        <taxon>Verrucomicrobiota</taxon>
        <taxon>Verrucomicrobiia</taxon>
        <taxon>Verrucomicrobiales</taxon>
        <taxon>Verrucomicrobiaceae</taxon>
        <taxon>Phragmitibacter</taxon>
    </lineage>
</organism>
<dbReference type="PANTHER" id="PTHR30482">
    <property type="entry name" value="HIGH-AFFINITY BRANCHED-CHAIN AMINO ACID TRANSPORT SYSTEM PERMEASE"/>
    <property type="match status" value="1"/>
</dbReference>
<feature type="transmembrane region" description="Helical" evidence="7">
    <location>
        <begin position="201"/>
        <end position="220"/>
    </location>
</feature>
<dbReference type="Pfam" id="PF02653">
    <property type="entry name" value="BPD_transp_2"/>
    <property type="match status" value="1"/>
</dbReference>
<keyword evidence="3 7" id="KW-0812">Transmembrane</keyword>
<dbReference type="RefSeq" id="WP_138085767.1">
    <property type="nucleotide sequence ID" value="NZ_VAUV01000006.1"/>
</dbReference>
<evidence type="ECO:0000256" key="2">
    <source>
        <dbReference type="ARBA" id="ARBA00022475"/>
    </source>
</evidence>
<protein>
    <submittedName>
        <fullName evidence="8">Urea ABC transporter permease subunit UrtC</fullName>
    </submittedName>
</protein>
<feature type="transmembrane region" description="Helical" evidence="7">
    <location>
        <begin position="122"/>
        <end position="145"/>
    </location>
</feature>
<dbReference type="OrthoDB" id="9789927at2"/>
<sequence length="399" mass="43839">MSLTTSTFFNNRRKAEIIIVGIIAILMIVVFPILNSNGVISNFTLSIWGKYFSFALLAISVDMLWGYMGLLSLGQALFFSLGGYMLGMYLMRAIDFNGIPPFLGFLGFKDSLPAIWQPFSSFPFAVAMVLIVPGLLALAFGFLAFRSRIKGVYFSILTQALTYGAYLLFSRQELRMGGDNGFTDFRTILGYDIRSDETQRTLYVITALTVLLTYIGLRWLNNTKFGLVQRAIRDSENRVLFSGYASAHYKLFIFVLSAMIAAIGGALFVTQVRIINPGEMTTVKSLEAVVWCAIGGRGTIVGPIIGAVGVNSLKSWASREYPDLWLFILGLTFMFAVLFMPKGLVGLPAQLKSYWAKWRPKDEPDPSPSPPGDDLAISDAVTETNAPSTSAPASNIASK</sequence>
<dbReference type="CDD" id="cd06581">
    <property type="entry name" value="TM_PBP1_LivM_like"/>
    <property type="match status" value="1"/>
</dbReference>
<comment type="caution">
    <text evidence="8">The sequence shown here is derived from an EMBL/GenBank/DDBJ whole genome shotgun (WGS) entry which is preliminary data.</text>
</comment>
<feature type="transmembrane region" description="Helical" evidence="7">
    <location>
        <begin position="17"/>
        <end position="35"/>
    </location>
</feature>
<reference evidence="8 9" key="1">
    <citation type="submission" date="2019-05" db="EMBL/GenBank/DDBJ databases">
        <title>Verrucobacter flavum gen. nov., sp. nov. a new member of the family Verrucomicrobiaceae.</title>
        <authorList>
            <person name="Szuroczki S."/>
            <person name="Abbaszade G."/>
            <person name="Szabo A."/>
            <person name="Felfoldi T."/>
            <person name="Schumann P."/>
            <person name="Boka K."/>
            <person name="Keki Z."/>
            <person name="Toumi M."/>
            <person name="Toth E."/>
        </authorList>
    </citation>
    <scope>NUCLEOTIDE SEQUENCE [LARGE SCALE GENOMIC DNA]</scope>
    <source>
        <strain evidence="8 9">MG-N-17</strain>
    </source>
</reference>
<keyword evidence="4 7" id="KW-1133">Transmembrane helix</keyword>
<evidence type="ECO:0000256" key="6">
    <source>
        <dbReference type="SAM" id="MobiDB-lite"/>
    </source>
</evidence>
<keyword evidence="9" id="KW-1185">Reference proteome</keyword>
<evidence type="ECO:0000256" key="5">
    <source>
        <dbReference type="ARBA" id="ARBA00023136"/>
    </source>
</evidence>
<dbReference type="PANTHER" id="PTHR30482:SF4">
    <property type="entry name" value="SLR1201 PROTEIN"/>
    <property type="match status" value="1"/>
</dbReference>
<proteinExistence type="predicted"/>
<dbReference type="InterPro" id="IPR017778">
    <property type="entry name" value="ABC_transptr_urea_perm_UrtC"/>
</dbReference>
<evidence type="ECO:0000256" key="4">
    <source>
        <dbReference type="ARBA" id="ARBA00022989"/>
    </source>
</evidence>
<dbReference type="EMBL" id="VAUV01000006">
    <property type="protein sequence ID" value="TLD70938.1"/>
    <property type="molecule type" value="Genomic_DNA"/>
</dbReference>
<feature type="compositionally biased region" description="Polar residues" evidence="6">
    <location>
        <begin position="381"/>
        <end position="399"/>
    </location>
</feature>
<gene>
    <name evidence="8" type="primary">urtC</name>
    <name evidence="8" type="ORF">FEM03_08445</name>
</gene>
<comment type="subcellular location">
    <subcellularLocation>
        <location evidence="1">Cell membrane</location>
        <topology evidence="1">Multi-pass membrane protein</topology>
    </subcellularLocation>
</comment>
<dbReference type="AlphaFoldDB" id="A0A5R8KF65"/>
<dbReference type="NCBIfam" id="TIGR03408">
    <property type="entry name" value="urea_trans_UrtC"/>
    <property type="match status" value="1"/>
</dbReference>
<dbReference type="GO" id="GO:0005886">
    <property type="term" value="C:plasma membrane"/>
    <property type="evidence" value="ECO:0007669"/>
    <property type="project" value="UniProtKB-SubCell"/>
</dbReference>
<dbReference type="InterPro" id="IPR043428">
    <property type="entry name" value="LivM-like"/>
</dbReference>
<feature type="transmembrane region" description="Helical" evidence="7">
    <location>
        <begin position="288"/>
        <end position="312"/>
    </location>
</feature>
<feature type="transmembrane region" description="Helical" evidence="7">
    <location>
        <begin position="47"/>
        <end position="67"/>
    </location>
</feature>
<feature type="transmembrane region" description="Helical" evidence="7">
    <location>
        <begin position="251"/>
        <end position="268"/>
    </location>
</feature>
<keyword evidence="2" id="KW-1003">Cell membrane</keyword>
<evidence type="ECO:0000256" key="3">
    <source>
        <dbReference type="ARBA" id="ARBA00022692"/>
    </source>
</evidence>
<evidence type="ECO:0000313" key="8">
    <source>
        <dbReference type="EMBL" id="TLD70938.1"/>
    </source>
</evidence>
<name>A0A5R8KF65_9BACT</name>
<evidence type="ECO:0000256" key="1">
    <source>
        <dbReference type="ARBA" id="ARBA00004651"/>
    </source>
</evidence>
<evidence type="ECO:0000313" key="9">
    <source>
        <dbReference type="Proteomes" id="UP000306196"/>
    </source>
</evidence>
<dbReference type="GO" id="GO:0015658">
    <property type="term" value="F:branched-chain amino acid transmembrane transporter activity"/>
    <property type="evidence" value="ECO:0007669"/>
    <property type="project" value="InterPro"/>
</dbReference>
<accession>A0A5R8KF65</accession>
<dbReference type="InterPro" id="IPR001851">
    <property type="entry name" value="ABC_transp_permease"/>
</dbReference>
<keyword evidence="5 7" id="KW-0472">Membrane</keyword>
<evidence type="ECO:0000256" key="7">
    <source>
        <dbReference type="SAM" id="Phobius"/>
    </source>
</evidence>
<dbReference type="Proteomes" id="UP000306196">
    <property type="component" value="Unassembled WGS sequence"/>
</dbReference>
<feature type="region of interest" description="Disordered" evidence="6">
    <location>
        <begin position="359"/>
        <end position="399"/>
    </location>
</feature>
<feature type="transmembrane region" description="Helical" evidence="7">
    <location>
        <begin position="324"/>
        <end position="345"/>
    </location>
</feature>